<gene>
    <name evidence="1" type="ORF">DXG03_001740</name>
</gene>
<protein>
    <recommendedName>
        <fullName evidence="3">Arrestin-like N-terminal domain-containing protein</fullName>
    </recommendedName>
</protein>
<dbReference type="InterPro" id="IPR014752">
    <property type="entry name" value="Arrestin-like_C"/>
</dbReference>
<evidence type="ECO:0000313" key="1">
    <source>
        <dbReference type="EMBL" id="KAG5647015.1"/>
    </source>
</evidence>
<organism evidence="1 2">
    <name type="scientific">Asterophora parasitica</name>
    <dbReference type="NCBI Taxonomy" id="117018"/>
    <lineage>
        <taxon>Eukaryota</taxon>
        <taxon>Fungi</taxon>
        <taxon>Dikarya</taxon>
        <taxon>Basidiomycota</taxon>
        <taxon>Agaricomycotina</taxon>
        <taxon>Agaricomycetes</taxon>
        <taxon>Agaricomycetidae</taxon>
        <taxon>Agaricales</taxon>
        <taxon>Tricholomatineae</taxon>
        <taxon>Lyophyllaceae</taxon>
        <taxon>Asterophora</taxon>
    </lineage>
</organism>
<name>A0A9P7GCV5_9AGAR</name>
<reference evidence="1" key="1">
    <citation type="submission" date="2020-07" db="EMBL/GenBank/DDBJ databases">
        <authorList>
            <person name="Nieuwenhuis M."/>
            <person name="Van De Peppel L.J.J."/>
        </authorList>
    </citation>
    <scope>NUCLEOTIDE SEQUENCE</scope>
    <source>
        <strain evidence="1">AP01</strain>
        <tissue evidence="1">Mycelium</tissue>
    </source>
</reference>
<comment type="caution">
    <text evidence="1">The sequence shown here is derived from an EMBL/GenBank/DDBJ whole genome shotgun (WGS) entry which is preliminary data.</text>
</comment>
<dbReference type="Proteomes" id="UP000775547">
    <property type="component" value="Unassembled WGS sequence"/>
</dbReference>
<dbReference type="EMBL" id="JABCKV010000014">
    <property type="protein sequence ID" value="KAG5647015.1"/>
    <property type="molecule type" value="Genomic_DNA"/>
</dbReference>
<accession>A0A9P7GCV5</accession>
<keyword evidence="2" id="KW-1185">Reference proteome</keyword>
<dbReference type="OrthoDB" id="3162660at2759"/>
<sequence length="210" mass="23262">MDVASPPSYRRISSVRPGPVPLSVDDLPPYTRRNTLAQPIARREPVEHVYLLSEKNRPWVTLKLYSSAKSSKSLPTFFEKENINGTLEIDAERGDSIQSITATITGRIITGARPDDSFKFLNHSLPIWSKSSDIPRMPSPSEGASKSKLLGRCEWPLSIPVPRTVTVPNGSGAMEACPLPETFLERHTAASIQYDFTITISRGMLRADNQ</sequence>
<proteinExistence type="predicted"/>
<evidence type="ECO:0008006" key="3">
    <source>
        <dbReference type="Google" id="ProtNLM"/>
    </source>
</evidence>
<evidence type="ECO:0000313" key="2">
    <source>
        <dbReference type="Proteomes" id="UP000775547"/>
    </source>
</evidence>
<reference evidence="1" key="2">
    <citation type="submission" date="2021-10" db="EMBL/GenBank/DDBJ databases">
        <title>Phylogenomics reveals ancestral predisposition of the termite-cultivated fungus Termitomyces towards a domesticated lifestyle.</title>
        <authorList>
            <person name="Auxier B."/>
            <person name="Grum-Grzhimaylo A."/>
            <person name="Cardenas M.E."/>
            <person name="Lodge J.D."/>
            <person name="Laessoe T."/>
            <person name="Pedersen O."/>
            <person name="Smith M.E."/>
            <person name="Kuyper T.W."/>
            <person name="Franco-Molano E.A."/>
            <person name="Baroni T.J."/>
            <person name="Aanen D.K."/>
        </authorList>
    </citation>
    <scope>NUCLEOTIDE SEQUENCE</scope>
    <source>
        <strain evidence="1">AP01</strain>
        <tissue evidence="1">Mycelium</tissue>
    </source>
</reference>
<dbReference type="AlphaFoldDB" id="A0A9P7GCV5"/>
<dbReference type="Gene3D" id="2.60.40.640">
    <property type="match status" value="1"/>
</dbReference>